<comment type="caution">
    <text evidence="4">The sequence shown here is derived from an EMBL/GenBank/DDBJ whole genome shotgun (WGS) entry which is preliminary data.</text>
</comment>
<reference evidence="4 5" key="1">
    <citation type="submission" date="2024-05" db="EMBL/GenBank/DDBJ databases">
        <authorList>
            <person name="Wallberg A."/>
        </authorList>
    </citation>
    <scope>NUCLEOTIDE SEQUENCE [LARGE SCALE GENOMIC DNA]</scope>
</reference>
<keyword evidence="1" id="KW-1015">Disulfide bond</keyword>
<dbReference type="PROSITE" id="PS51670">
    <property type="entry name" value="SHKT"/>
    <property type="match status" value="2"/>
</dbReference>
<keyword evidence="2" id="KW-1133">Transmembrane helix</keyword>
<dbReference type="Proteomes" id="UP001497623">
    <property type="component" value="Unassembled WGS sequence"/>
</dbReference>
<dbReference type="Gene3D" id="1.10.10.1940">
    <property type="match status" value="1"/>
</dbReference>
<sequence length="122" mass="12716">AALSSVQALGVTMKFAIVISAALTVTAVFAVKKSPGPGCIDMVPECPGWAADGECEKNPGGMRPNCPKSCGMCGKTVECVDTNPDECVDGWVDGDCTNGNRIWMFFNCPKTCGTCDVPFTGL</sequence>
<accession>A0AAV2QK55</accession>
<proteinExistence type="predicted"/>
<feature type="domain" description="ShKT" evidence="3">
    <location>
        <begin position="39"/>
        <end position="73"/>
    </location>
</feature>
<dbReference type="EMBL" id="CAXKWB010008247">
    <property type="protein sequence ID" value="CAL4090318.1"/>
    <property type="molecule type" value="Genomic_DNA"/>
</dbReference>
<evidence type="ECO:0000256" key="2">
    <source>
        <dbReference type="SAM" id="Phobius"/>
    </source>
</evidence>
<feature type="domain" description="ShKT" evidence="3">
    <location>
        <begin position="79"/>
        <end position="115"/>
    </location>
</feature>
<dbReference type="SMART" id="SM00254">
    <property type="entry name" value="ShKT"/>
    <property type="match status" value="2"/>
</dbReference>
<name>A0AAV2QK55_MEGNR</name>
<keyword evidence="2" id="KW-0472">Membrane</keyword>
<dbReference type="InterPro" id="IPR003582">
    <property type="entry name" value="ShKT_dom"/>
</dbReference>
<gene>
    <name evidence="4" type="ORF">MNOR_LOCUS14001</name>
</gene>
<organism evidence="4 5">
    <name type="scientific">Meganyctiphanes norvegica</name>
    <name type="common">Northern krill</name>
    <name type="synonym">Thysanopoda norvegica</name>
    <dbReference type="NCBI Taxonomy" id="48144"/>
    <lineage>
        <taxon>Eukaryota</taxon>
        <taxon>Metazoa</taxon>
        <taxon>Ecdysozoa</taxon>
        <taxon>Arthropoda</taxon>
        <taxon>Crustacea</taxon>
        <taxon>Multicrustacea</taxon>
        <taxon>Malacostraca</taxon>
        <taxon>Eumalacostraca</taxon>
        <taxon>Eucarida</taxon>
        <taxon>Euphausiacea</taxon>
        <taxon>Euphausiidae</taxon>
        <taxon>Meganyctiphanes</taxon>
    </lineage>
</organism>
<evidence type="ECO:0000313" key="4">
    <source>
        <dbReference type="EMBL" id="CAL4090318.1"/>
    </source>
</evidence>
<keyword evidence="5" id="KW-1185">Reference proteome</keyword>
<evidence type="ECO:0000313" key="5">
    <source>
        <dbReference type="Proteomes" id="UP001497623"/>
    </source>
</evidence>
<evidence type="ECO:0000259" key="3">
    <source>
        <dbReference type="PROSITE" id="PS51670"/>
    </source>
</evidence>
<comment type="caution">
    <text evidence="1">Lacks conserved residue(s) required for the propagation of feature annotation.</text>
</comment>
<dbReference type="AlphaFoldDB" id="A0AAV2QK55"/>
<keyword evidence="2" id="KW-0812">Transmembrane</keyword>
<evidence type="ECO:0000256" key="1">
    <source>
        <dbReference type="PROSITE-ProRule" id="PRU01005"/>
    </source>
</evidence>
<dbReference type="Pfam" id="PF01549">
    <property type="entry name" value="ShK"/>
    <property type="match status" value="2"/>
</dbReference>
<feature type="disulfide bond" evidence="1">
    <location>
        <begin position="39"/>
        <end position="73"/>
    </location>
</feature>
<protein>
    <recommendedName>
        <fullName evidence="3">ShKT domain-containing protein</fullName>
    </recommendedName>
</protein>
<feature type="transmembrane region" description="Helical" evidence="2">
    <location>
        <begin position="12"/>
        <end position="31"/>
    </location>
</feature>
<feature type="non-terminal residue" evidence="4">
    <location>
        <position position="1"/>
    </location>
</feature>